<proteinExistence type="predicted"/>
<dbReference type="EMBL" id="AFWE01000018">
    <property type="protein sequence ID" value="EGU42463.1"/>
    <property type="molecule type" value="Genomic_DNA"/>
</dbReference>
<evidence type="ECO:0000313" key="1">
    <source>
        <dbReference type="EMBL" id="EGU42463.1"/>
    </source>
</evidence>
<organism evidence="1 2">
    <name type="scientific">Vibrio scophthalmi LMG 19158</name>
    <dbReference type="NCBI Taxonomy" id="870967"/>
    <lineage>
        <taxon>Bacteria</taxon>
        <taxon>Pseudomonadati</taxon>
        <taxon>Pseudomonadota</taxon>
        <taxon>Gammaproteobacteria</taxon>
        <taxon>Vibrionales</taxon>
        <taxon>Vibrionaceae</taxon>
        <taxon>Vibrio</taxon>
    </lineage>
</organism>
<gene>
    <name evidence="1" type="ORF">VIS19158_11718</name>
</gene>
<protein>
    <submittedName>
        <fullName evidence="1">Uncharacterized protein</fullName>
    </submittedName>
</protein>
<evidence type="ECO:0000313" key="2">
    <source>
        <dbReference type="Proteomes" id="UP000004349"/>
    </source>
</evidence>
<comment type="caution">
    <text evidence="1">The sequence shown here is derived from an EMBL/GenBank/DDBJ whole genome shotgun (WGS) entry which is preliminary data.</text>
</comment>
<name>F9RID1_9VIBR</name>
<dbReference type="AlphaFoldDB" id="F9RID1"/>
<reference evidence="1 2" key="1">
    <citation type="journal article" date="2012" name="Int. J. Syst. Evol. Microbiol.">
        <title>Vibrio caribbeanicus sp. nov., isolated from the marine sponge Scleritoderma cyanea.</title>
        <authorList>
            <person name="Hoffmann M."/>
            <person name="Monday S.R."/>
            <person name="Allard M.W."/>
            <person name="Strain E.A."/>
            <person name="Whittaker P."/>
            <person name="Naum M."/>
            <person name="McCarthy P.J."/>
            <person name="Lopez J.V."/>
            <person name="Fischer M."/>
            <person name="Brown E.W."/>
        </authorList>
    </citation>
    <scope>NUCLEOTIDE SEQUENCE [LARGE SCALE GENOMIC DNA]</scope>
    <source>
        <strain evidence="1 2">LMG 19158</strain>
    </source>
</reference>
<sequence length="45" mass="5220">MEFLFLPCFKQEHSKLSFQYHSISKFHSYGENIALSAKGELNVGR</sequence>
<accession>F9RID1</accession>
<dbReference type="Proteomes" id="UP000004349">
    <property type="component" value="Unassembled WGS sequence"/>
</dbReference>